<dbReference type="SMART" id="SM00356">
    <property type="entry name" value="ZnF_C3H1"/>
    <property type="match status" value="2"/>
</dbReference>
<feature type="zinc finger region" description="C3H1-type" evidence="4">
    <location>
        <begin position="104"/>
        <end position="127"/>
    </location>
</feature>
<dbReference type="Pfam" id="PF02825">
    <property type="entry name" value="WWE"/>
    <property type="match status" value="1"/>
</dbReference>
<name>A0AAN9G2V9_9CAEN</name>
<evidence type="ECO:0000259" key="5">
    <source>
        <dbReference type="PROSITE" id="PS50103"/>
    </source>
</evidence>
<sequence>MADTHPSRKLVKNALKVLLASARCDCRESVVNIFCKLKERRADAFKAADTDVLETWLRKCPKLFIVYEESGQVFVRPTAALGFCLGHTRKHNPCQQKLCNYLHACPRFFLTGACGFRDRCSYGHNLRTPLNRRLLKLHGVGVLDLTELRTLLRLPWVRRGASMPRMCRSYNSCGGCVREGGRCHGLHLCSLHVFGFSGGDCERNHDIRSQDVAETLALYGISVAGRRPEDVVKEVQAYVASRNDIFVYPDCDVPDLNRKKRRPDMETGAKPQQTGTILNVFQQRAWESVYRKNGRRPEKLFFTRTGRRPINQVSTKTESPGSICRHHLMGKCGYGESCHRLHSNRPFLWRMIELPEDTEKDEDLTWTSFDPVNNVLLEQYFSQPEIVECCLDNVDGVKMFVNFIEHMAECIATDKMYSLHRLGIPPRATLSSDQEYLATVWLWYWQNQKRKWIEFGFKVAKRKRVVLTSADVEKYYSTCCGNTPMRAEHYVLDLRGRTLTDLDTSQTYKVIRRPQYTQQDGDPELDMG</sequence>
<dbReference type="InterPro" id="IPR004170">
    <property type="entry name" value="WWE_dom"/>
</dbReference>
<evidence type="ECO:0000256" key="4">
    <source>
        <dbReference type="PROSITE-ProRule" id="PRU00723"/>
    </source>
</evidence>
<dbReference type="InterPro" id="IPR000571">
    <property type="entry name" value="Znf_CCCH"/>
</dbReference>
<dbReference type="PANTHER" id="PTHR45740">
    <property type="entry name" value="POLY [ADP-RIBOSE] POLYMERASE"/>
    <property type="match status" value="1"/>
</dbReference>
<dbReference type="GO" id="GO:0008270">
    <property type="term" value="F:zinc ion binding"/>
    <property type="evidence" value="ECO:0007669"/>
    <property type="project" value="UniProtKB-KW"/>
</dbReference>
<dbReference type="InterPro" id="IPR051712">
    <property type="entry name" value="ARTD-AVP"/>
</dbReference>
<keyword evidence="4" id="KW-0863">Zinc-finger</keyword>
<dbReference type="EMBL" id="JBAMIC010000019">
    <property type="protein sequence ID" value="KAK7093301.1"/>
    <property type="molecule type" value="Genomic_DNA"/>
</dbReference>
<reference evidence="7 8" key="1">
    <citation type="submission" date="2024-02" db="EMBL/GenBank/DDBJ databases">
        <title>Chromosome-scale genome assembly of the rough periwinkle Littorina saxatilis.</title>
        <authorList>
            <person name="De Jode A."/>
            <person name="Faria R."/>
            <person name="Formenti G."/>
            <person name="Sims Y."/>
            <person name="Smith T.P."/>
            <person name="Tracey A."/>
            <person name="Wood J.M.D."/>
            <person name="Zagrodzka Z.B."/>
            <person name="Johannesson K."/>
            <person name="Butlin R.K."/>
            <person name="Leder E.H."/>
        </authorList>
    </citation>
    <scope>NUCLEOTIDE SEQUENCE [LARGE SCALE GENOMIC DNA]</scope>
    <source>
        <strain evidence="7">Snail1</strain>
        <tissue evidence="7">Muscle</tissue>
    </source>
</reference>
<dbReference type="Gene3D" id="3.30.720.50">
    <property type="match status" value="1"/>
</dbReference>
<evidence type="ECO:0000256" key="3">
    <source>
        <dbReference type="ARBA" id="ARBA00024347"/>
    </source>
</evidence>
<feature type="domain" description="C3H1-type" evidence="5">
    <location>
        <begin position="318"/>
        <end position="345"/>
    </location>
</feature>
<accession>A0AAN9G2V9</accession>
<gene>
    <name evidence="7" type="ORF">V1264_007079</name>
</gene>
<dbReference type="PANTHER" id="PTHR45740:SF2">
    <property type="entry name" value="POLY [ADP-RIBOSE] POLYMERASE"/>
    <property type="match status" value="1"/>
</dbReference>
<keyword evidence="2" id="KW-0539">Nucleus</keyword>
<proteinExistence type="inferred from homology"/>
<dbReference type="GO" id="GO:0005634">
    <property type="term" value="C:nucleus"/>
    <property type="evidence" value="ECO:0007669"/>
    <property type="project" value="UniProtKB-SubCell"/>
</dbReference>
<keyword evidence="8" id="KW-1185">Reference proteome</keyword>
<dbReference type="AlphaFoldDB" id="A0AAN9G2V9"/>
<dbReference type="GO" id="GO:1990404">
    <property type="term" value="F:NAD+-protein mono-ADP-ribosyltransferase activity"/>
    <property type="evidence" value="ECO:0007669"/>
    <property type="project" value="TreeGrafter"/>
</dbReference>
<dbReference type="PROSITE" id="PS50918">
    <property type="entry name" value="WWE"/>
    <property type="match status" value="1"/>
</dbReference>
<evidence type="ECO:0000313" key="7">
    <source>
        <dbReference type="EMBL" id="KAK7093301.1"/>
    </source>
</evidence>
<comment type="caution">
    <text evidence="7">The sequence shown here is derived from an EMBL/GenBank/DDBJ whole genome shotgun (WGS) entry which is preliminary data.</text>
</comment>
<comment type="similarity">
    <text evidence="3">Belongs to the ARTD/PARP family.</text>
</comment>
<evidence type="ECO:0000259" key="6">
    <source>
        <dbReference type="PROSITE" id="PS50918"/>
    </source>
</evidence>
<dbReference type="PROSITE" id="PS50103">
    <property type="entry name" value="ZF_C3H1"/>
    <property type="match status" value="2"/>
</dbReference>
<feature type="zinc finger region" description="C3H1-type" evidence="4">
    <location>
        <begin position="318"/>
        <end position="345"/>
    </location>
</feature>
<evidence type="ECO:0000256" key="2">
    <source>
        <dbReference type="ARBA" id="ARBA00023242"/>
    </source>
</evidence>
<dbReference type="GO" id="GO:0003950">
    <property type="term" value="F:NAD+ poly-ADP-ribosyltransferase activity"/>
    <property type="evidence" value="ECO:0007669"/>
    <property type="project" value="TreeGrafter"/>
</dbReference>
<keyword evidence="4" id="KW-0479">Metal-binding</keyword>
<organism evidence="7 8">
    <name type="scientific">Littorina saxatilis</name>
    <dbReference type="NCBI Taxonomy" id="31220"/>
    <lineage>
        <taxon>Eukaryota</taxon>
        <taxon>Metazoa</taxon>
        <taxon>Spiralia</taxon>
        <taxon>Lophotrochozoa</taxon>
        <taxon>Mollusca</taxon>
        <taxon>Gastropoda</taxon>
        <taxon>Caenogastropoda</taxon>
        <taxon>Littorinimorpha</taxon>
        <taxon>Littorinoidea</taxon>
        <taxon>Littorinidae</taxon>
        <taxon>Littorina</taxon>
    </lineage>
</organism>
<protein>
    <submittedName>
        <fullName evidence="7">Uncharacterized protein</fullName>
    </submittedName>
</protein>
<evidence type="ECO:0000313" key="8">
    <source>
        <dbReference type="Proteomes" id="UP001374579"/>
    </source>
</evidence>
<comment type="subcellular location">
    <subcellularLocation>
        <location evidence="1">Nucleus</location>
    </subcellularLocation>
</comment>
<feature type="domain" description="WWE" evidence="6">
    <location>
        <begin position="429"/>
        <end position="513"/>
    </location>
</feature>
<evidence type="ECO:0000256" key="1">
    <source>
        <dbReference type="ARBA" id="ARBA00004123"/>
    </source>
</evidence>
<keyword evidence="4" id="KW-0862">Zinc</keyword>
<dbReference type="InterPro" id="IPR037197">
    <property type="entry name" value="WWE_dom_sf"/>
</dbReference>
<dbReference type="Proteomes" id="UP001374579">
    <property type="component" value="Unassembled WGS sequence"/>
</dbReference>
<feature type="domain" description="C3H1-type" evidence="5">
    <location>
        <begin position="104"/>
        <end position="127"/>
    </location>
</feature>